<evidence type="ECO:0000256" key="1">
    <source>
        <dbReference type="ARBA" id="ARBA00022734"/>
    </source>
</evidence>
<protein>
    <recommendedName>
        <fullName evidence="4">C-type lectin domain-containing protein</fullName>
    </recommendedName>
</protein>
<evidence type="ECO:0000313" key="6">
    <source>
        <dbReference type="Proteomes" id="UP001331515"/>
    </source>
</evidence>
<feature type="transmembrane region" description="Helical" evidence="3">
    <location>
        <begin position="34"/>
        <end position="53"/>
    </location>
</feature>
<dbReference type="GO" id="GO:0030246">
    <property type="term" value="F:carbohydrate binding"/>
    <property type="evidence" value="ECO:0007669"/>
    <property type="project" value="UniProtKB-KW"/>
</dbReference>
<keyword evidence="3" id="KW-1133">Transmembrane helix</keyword>
<dbReference type="InterPro" id="IPR016186">
    <property type="entry name" value="C-type_lectin-like/link_sf"/>
</dbReference>
<dbReference type="PANTHER" id="PTHR22803">
    <property type="entry name" value="MANNOSE, PHOSPHOLIPASE, LECTIN RECEPTOR RELATED"/>
    <property type="match status" value="1"/>
</dbReference>
<proteinExistence type="predicted"/>
<dbReference type="PROSITE" id="PS50041">
    <property type="entry name" value="C_TYPE_LECTIN_2"/>
    <property type="match status" value="1"/>
</dbReference>
<gene>
    <name evidence="5" type="ORF">CgunFtcFv8_005944</name>
</gene>
<organism evidence="5 6">
    <name type="scientific">Champsocephalus gunnari</name>
    <name type="common">Mackerel icefish</name>
    <dbReference type="NCBI Taxonomy" id="52237"/>
    <lineage>
        <taxon>Eukaryota</taxon>
        <taxon>Metazoa</taxon>
        <taxon>Chordata</taxon>
        <taxon>Craniata</taxon>
        <taxon>Vertebrata</taxon>
        <taxon>Euteleostomi</taxon>
        <taxon>Actinopterygii</taxon>
        <taxon>Neopterygii</taxon>
        <taxon>Teleostei</taxon>
        <taxon>Neoteleostei</taxon>
        <taxon>Acanthomorphata</taxon>
        <taxon>Eupercaria</taxon>
        <taxon>Perciformes</taxon>
        <taxon>Notothenioidei</taxon>
        <taxon>Channichthyidae</taxon>
        <taxon>Champsocephalus</taxon>
    </lineage>
</organism>
<dbReference type="Proteomes" id="UP001331515">
    <property type="component" value="Unassembled WGS sequence"/>
</dbReference>
<dbReference type="Gene3D" id="3.10.100.10">
    <property type="entry name" value="Mannose-Binding Protein A, subunit A"/>
    <property type="match status" value="1"/>
</dbReference>
<dbReference type="SMART" id="SM00034">
    <property type="entry name" value="CLECT"/>
    <property type="match status" value="1"/>
</dbReference>
<dbReference type="CDD" id="cd03590">
    <property type="entry name" value="CLECT_DC-SIGN_like"/>
    <property type="match status" value="1"/>
</dbReference>
<keyword evidence="1" id="KW-0430">Lectin</keyword>
<dbReference type="InterPro" id="IPR016187">
    <property type="entry name" value="CTDL_fold"/>
</dbReference>
<evidence type="ECO:0000313" key="5">
    <source>
        <dbReference type="EMBL" id="KAK5893034.1"/>
    </source>
</evidence>
<dbReference type="AlphaFoldDB" id="A0AAN8GYT6"/>
<dbReference type="InterPro" id="IPR050111">
    <property type="entry name" value="C-type_lectin/snaclec_domain"/>
</dbReference>
<keyword evidence="6" id="KW-1185">Reference proteome</keyword>
<dbReference type="SUPFAM" id="SSF56436">
    <property type="entry name" value="C-type lectin-like"/>
    <property type="match status" value="1"/>
</dbReference>
<keyword evidence="3" id="KW-0812">Transmembrane</keyword>
<dbReference type="InterPro" id="IPR018378">
    <property type="entry name" value="C-type_lectin_CS"/>
</dbReference>
<dbReference type="PROSITE" id="PS00615">
    <property type="entry name" value="C_TYPE_LECTIN_1"/>
    <property type="match status" value="1"/>
</dbReference>
<evidence type="ECO:0000259" key="4">
    <source>
        <dbReference type="PROSITE" id="PS50041"/>
    </source>
</evidence>
<dbReference type="InterPro" id="IPR001304">
    <property type="entry name" value="C-type_lectin-like"/>
</dbReference>
<feature type="domain" description="C-type lectin" evidence="4">
    <location>
        <begin position="152"/>
        <end position="271"/>
    </location>
</feature>
<dbReference type="EMBL" id="JAURVH010001535">
    <property type="protein sequence ID" value="KAK5893034.1"/>
    <property type="molecule type" value="Genomic_DNA"/>
</dbReference>
<sequence length="276" mass="31448">MTTEYHDNVEDESDSFWNKGPPVSLSFVSRFRPLLFPVLTATFILILIIALGASNTKMSNRLWSVETSVSNLTETQSSSQQETRDAAKDVHRVMFGVERNKDELNSVSEALKQLSTLDSLSKTVAELKCSLEGLIHNTSSVEGCCPLDWTTFQSSCYLFNQNLLSWDEAKAWCNDHESHLAIILSEEEWVFVKSHSHGTYYWVGLTDRRTGKWEWVNHTPYVMNRRRWMPGQPDAWNLHGLGTGDEDCAHLHDDGRLNDLHCSTPIQFLCQRHQGG</sequence>
<evidence type="ECO:0000256" key="3">
    <source>
        <dbReference type="SAM" id="Phobius"/>
    </source>
</evidence>
<evidence type="ECO:0000256" key="2">
    <source>
        <dbReference type="ARBA" id="ARBA00023157"/>
    </source>
</evidence>
<dbReference type="Pfam" id="PF00059">
    <property type="entry name" value="Lectin_C"/>
    <property type="match status" value="1"/>
</dbReference>
<dbReference type="InterPro" id="IPR033989">
    <property type="entry name" value="CD209-like_CTLD"/>
</dbReference>
<keyword evidence="3" id="KW-0472">Membrane</keyword>
<reference evidence="5 6" key="1">
    <citation type="journal article" date="2023" name="Mol. Biol. Evol.">
        <title>Genomics of Secondarily Temperate Adaptation in the Only Non-Antarctic Icefish.</title>
        <authorList>
            <person name="Rivera-Colon A.G."/>
            <person name="Rayamajhi N."/>
            <person name="Minhas B.F."/>
            <person name="Madrigal G."/>
            <person name="Bilyk K.T."/>
            <person name="Yoon V."/>
            <person name="Hune M."/>
            <person name="Gregory S."/>
            <person name="Cheng C.H.C."/>
            <person name="Catchen J.M."/>
        </authorList>
    </citation>
    <scope>NUCLEOTIDE SEQUENCE [LARGE SCALE GENOMIC DNA]</scope>
    <source>
        <tissue evidence="5">White muscle</tissue>
    </source>
</reference>
<name>A0AAN8GYT6_CHAGU</name>
<comment type="caution">
    <text evidence="5">The sequence shown here is derived from an EMBL/GenBank/DDBJ whole genome shotgun (WGS) entry which is preliminary data.</text>
</comment>
<accession>A0AAN8GYT6</accession>
<keyword evidence="2" id="KW-1015">Disulfide bond</keyword>